<organism evidence="2 3">
    <name type="scientific">Sinanodonta woodiana</name>
    <name type="common">Chinese pond mussel</name>
    <name type="synonym">Anodonta woodiana</name>
    <dbReference type="NCBI Taxonomy" id="1069815"/>
    <lineage>
        <taxon>Eukaryota</taxon>
        <taxon>Metazoa</taxon>
        <taxon>Spiralia</taxon>
        <taxon>Lophotrochozoa</taxon>
        <taxon>Mollusca</taxon>
        <taxon>Bivalvia</taxon>
        <taxon>Autobranchia</taxon>
        <taxon>Heteroconchia</taxon>
        <taxon>Palaeoheterodonta</taxon>
        <taxon>Unionida</taxon>
        <taxon>Unionoidea</taxon>
        <taxon>Unionidae</taxon>
        <taxon>Unioninae</taxon>
        <taxon>Sinanodonta</taxon>
    </lineage>
</organism>
<dbReference type="EMBL" id="JBJQND010000010">
    <property type="protein sequence ID" value="KAL3865252.1"/>
    <property type="molecule type" value="Genomic_DNA"/>
</dbReference>
<evidence type="ECO:0000313" key="2">
    <source>
        <dbReference type="EMBL" id="KAL3865252.1"/>
    </source>
</evidence>
<protein>
    <recommendedName>
        <fullName evidence="1">Macro domain-containing protein</fullName>
    </recommendedName>
</protein>
<reference evidence="2 3" key="1">
    <citation type="submission" date="2024-11" db="EMBL/GenBank/DDBJ databases">
        <title>Chromosome-level genome assembly of the freshwater bivalve Anodonta woodiana.</title>
        <authorList>
            <person name="Chen X."/>
        </authorList>
    </citation>
    <scope>NUCLEOTIDE SEQUENCE [LARGE SCALE GENOMIC DNA]</scope>
    <source>
        <strain evidence="2">MN2024</strain>
        <tissue evidence="2">Gills</tissue>
    </source>
</reference>
<keyword evidence="3" id="KW-1185">Reference proteome</keyword>
<dbReference type="Proteomes" id="UP001634394">
    <property type="component" value="Unassembled WGS sequence"/>
</dbReference>
<comment type="caution">
    <text evidence="2">The sequence shown here is derived from an EMBL/GenBank/DDBJ whole genome shotgun (WGS) entry which is preliminary data.</text>
</comment>
<evidence type="ECO:0000259" key="1">
    <source>
        <dbReference type="PROSITE" id="PS51154"/>
    </source>
</evidence>
<dbReference type="AlphaFoldDB" id="A0ABD3VXQ3"/>
<sequence>EFQDFIARCLEDANKKYRSIAFPTIGTGKLHYRQDMVASLLFQSVAMFEEAHLTSKLEEVIFVIYEKDQETLKASNHYY</sequence>
<name>A0ABD3VXQ3_SINWO</name>
<dbReference type="InterPro" id="IPR002589">
    <property type="entry name" value="Macro_dom"/>
</dbReference>
<dbReference type="PROSITE" id="PS51154">
    <property type="entry name" value="MACRO"/>
    <property type="match status" value="1"/>
</dbReference>
<dbReference type="InterPro" id="IPR043472">
    <property type="entry name" value="Macro_dom-like"/>
</dbReference>
<dbReference type="Gene3D" id="3.40.220.10">
    <property type="entry name" value="Leucine Aminopeptidase, subunit E, domain 1"/>
    <property type="match status" value="1"/>
</dbReference>
<gene>
    <name evidence="2" type="ORF">ACJMK2_006866</name>
</gene>
<accession>A0ABD3VXQ3</accession>
<evidence type="ECO:0000313" key="3">
    <source>
        <dbReference type="Proteomes" id="UP001634394"/>
    </source>
</evidence>
<feature type="non-terminal residue" evidence="2">
    <location>
        <position position="1"/>
    </location>
</feature>
<proteinExistence type="predicted"/>
<feature type="domain" description="Macro" evidence="1">
    <location>
        <begin position="1"/>
        <end position="79"/>
    </location>
</feature>
<dbReference type="SUPFAM" id="SSF52949">
    <property type="entry name" value="Macro domain-like"/>
    <property type="match status" value="1"/>
</dbReference>